<organism evidence="10 11">
    <name type="scientific">Strongyloides papillosus</name>
    <name type="common">Intestinal threadworm</name>
    <dbReference type="NCBI Taxonomy" id="174720"/>
    <lineage>
        <taxon>Eukaryota</taxon>
        <taxon>Metazoa</taxon>
        <taxon>Ecdysozoa</taxon>
        <taxon>Nematoda</taxon>
        <taxon>Chromadorea</taxon>
        <taxon>Rhabditida</taxon>
        <taxon>Tylenchina</taxon>
        <taxon>Panagrolaimomorpha</taxon>
        <taxon>Strongyloidoidea</taxon>
        <taxon>Strongyloididae</taxon>
        <taxon>Strongyloides</taxon>
    </lineage>
</organism>
<accession>A0A0N5BUL3</accession>
<comment type="subcellular location">
    <subcellularLocation>
        <location evidence="1">Mitochondrion</location>
    </subcellularLocation>
</comment>
<proteinExistence type="inferred from homology"/>
<evidence type="ECO:0000256" key="1">
    <source>
        <dbReference type="ARBA" id="ARBA00004173"/>
    </source>
</evidence>
<dbReference type="GO" id="GO:0005762">
    <property type="term" value="C:mitochondrial large ribosomal subunit"/>
    <property type="evidence" value="ECO:0007669"/>
    <property type="project" value="TreeGrafter"/>
</dbReference>
<dbReference type="Gene3D" id="3.90.280.10">
    <property type="entry name" value="PEBP-like"/>
    <property type="match status" value="1"/>
</dbReference>
<dbReference type="AlphaFoldDB" id="A0A0N5BUL3"/>
<evidence type="ECO:0000256" key="6">
    <source>
        <dbReference type="ARBA" id="ARBA00023274"/>
    </source>
</evidence>
<comment type="similarity">
    <text evidence="7">Belongs to the phosphatidylethanolamine-binding protein family. Mitochondrion-specific ribosomal protein mL38 subfamily.</text>
</comment>
<evidence type="ECO:0000256" key="2">
    <source>
        <dbReference type="ARBA" id="ARBA00022946"/>
    </source>
</evidence>
<dbReference type="STRING" id="174720.A0A0N5BUL3"/>
<name>A0A0N5BUL3_STREA</name>
<keyword evidence="6" id="KW-0687">Ribonucleoprotein</keyword>
<reference evidence="11" key="1">
    <citation type="submission" date="2017-02" db="UniProtKB">
        <authorList>
            <consortium name="WormBaseParasite"/>
        </authorList>
    </citation>
    <scope>IDENTIFICATION</scope>
</reference>
<keyword evidence="3" id="KW-0689">Ribosomal protein</keyword>
<evidence type="ECO:0000313" key="11">
    <source>
        <dbReference type="WBParaSite" id="SPAL_0000953400.1"/>
    </source>
</evidence>
<keyword evidence="10" id="KW-1185">Reference proteome</keyword>
<dbReference type="InterPro" id="IPR035810">
    <property type="entry name" value="PEBP_euk"/>
</dbReference>
<evidence type="ECO:0000256" key="4">
    <source>
        <dbReference type="ARBA" id="ARBA00023054"/>
    </source>
</evidence>
<protein>
    <recommendedName>
        <fullName evidence="8">Large ribosomal subunit protein mL38</fullName>
    </recommendedName>
    <alternativeName>
        <fullName evidence="9">39S ribosomal protein L38, mitochondrial</fullName>
    </alternativeName>
</protein>
<dbReference type="Pfam" id="PF01161">
    <property type="entry name" value="PBP"/>
    <property type="match status" value="1"/>
</dbReference>
<evidence type="ECO:0000313" key="10">
    <source>
        <dbReference type="Proteomes" id="UP000046392"/>
    </source>
</evidence>
<dbReference type="PANTHER" id="PTHR11362">
    <property type="entry name" value="PHOSPHATIDYLETHANOLAMINE-BINDING PROTEIN"/>
    <property type="match status" value="1"/>
</dbReference>
<evidence type="ECO:0000256" key="3">
    <source>
        <dbReference type="ARBA" id="ARBA00022980"/>
    </source>
</evidence>
<dbReference type="InterPro" id="IPR036610">
    <property type="entry name" value="PEBP-like_sf"/>
</dbReference>
<keyword evidence="5" id="KW-0496">Mitochondrion</keyword>
<evidence type="ECO:0000256" key="8">
    <source>
        <dbReference type="ARBA" id="ARBA00039444"/>
    </source>
</evidence>
<sequence length="410" mass="48074">MVRGKSIYAELYIKNSHRAKCSPRVRRPMRPRAIAWAGPDAFYPNRFYEMDRWYKARIQRPELVPELYVVDAIKINKSYEELTKEPLVDMIDIGFKVVKEKVSAVSNRKEFEMLDEVIVNLDKLQFNQLEIFKHCNIFQDLFQSNVFFNITQNGKFSYENGDVARGNILKCSDMKNEPKMELESFNSNAFNTVIMVNLDGNAFTKVGQVAHWMVSNIPDGKGINDGEVIIPYLQPLPFKGTGYHRIVFITFRHKEKMNFDNVIEDSNKVSGRVMNMLRFFKTNEDSITPSSICFSQVAWDETVDGVLKEMGEGVPEFEYEWREPLVREQREFPENPQPFDLYLDKYRPKEVVYKEIDTMKLEMSTSDGPPKKPKYPDFDYVNNKKKLPHWEHEKLLRKNKGVGVYGRLYE</sequence>
<dbReference type="InterPro" id="IPR008914">
    <property type="entry name" value="PEBP"/>
</dbReference>
<dbReference type="SUPFAM" id="SSF49777">
    <property type="entry name" value="PEBP-like"/>
    <property type="match status" value="1"/>
</dbReference>
<evidence type="ECO:0000256" key="7">
    <source>
        <dbReference type="ARBA" id="ARBA00038016"/>
    </source>
</evidence>
<keyword evidence="4" id="KW-0175">Coiled coil</keyword>
<dbReference type="Proteomes" id="UP000046392">
    <property type="component" value="Unplaced"/>
</dbReference>
<dbReference type="WBParaSite" id="SPAL_0000953400.1">
    <property type="protein sequence ID" value="SPAL_0000953400.1"/>
    <property type="gene ID" value="SPAL_0000953400"/>
</dbReference>
<keyword evidence="2" id="KW-0809">Transit peptide</keyword>
<evidence type="ECO:0000256" key="9">
    <source>
        <dbReference type="ARBA" id="ARBA00041206"/>
    </source>
</evidence>
<dbReference type="PANTHER" id="PTHR11362:SF133">
    <property type="entry name" value="LARGE RIBOSOMAL SUBUNIT PROTEIN ML38"/>
    <property type="match status" value="1"/>
</dbReference>
<evidence type="ECO:0000256" key="5">
    <source>
        <dbReference type="ARBA" id="ARBA00023128"/>
    </source>
</evidence>
<dbReference type="CDD" id="cd00866">
    <property type="entry name" value="PEBP_euk"/>
    <property type="match status" value="1"/>
</dbReference>